<gene>
    <name evidence="3" type="ORF">BRCON_2070</name>
</gene>
<name>A0A2Z4Y6J1_SUMC1</name>
<feature type="domain" description="Rax2-like C-terminal" evidence="2">
    <location>
        <begin position="295"/>
        <end position="441"/>
    </location>
</feature>
<dbReference type="KEGG" id="schv:BRCON_2070"/>
<dbReference type="PANTHER" id="PTHR31778">
    <property type="entry name" value="BUD SITE SELECTION PROTEIN RAX2"/>
    <property type="match status" value="1"/>
</dbReference>
<dbReference type="InterPro" id="IPR011042">
    <property type="entry name" value="6-blade_b-propeller_TolB-like"/>
</dbReference>
<keyword evidence="1" id="KW-1133">Transmembrane helix</keyword>
<proteinExistence type="predicted"/>
<sequence length="923" mass="96734">MQSVGGVNHKRAYWLNLSKIAKTLMAFLLLYSPAVPQGRQAATAGSKTPAQLFHPLQALRVTARPTGLEIYSKTKPLSRAGTRIIPTSLSFHQKGTLVHSTYLPPATVQATANAVLLDRGDLLQEIVHSTTAGIRQDFLVKRLPADLPAADQLVLTLQIRGARITQAFESGLALETPEGKRLSYHSLCVTDARGARLRSHFVCRDSTEVAIVTTLAPGTRFPILIDPTITDADWASLFPLAGANNSVFAAVYDSAGNLYIGGMFTAVGPITANRIAKWNGSTWSPLGIGLPQGGSYVSAMAIDQAGNLYVGGDFSNAGGVSVSHIAKWNGTTWSSIGSTLDGSVTSLAFDPISGNLYVGGYFSWPYSHVAAYNVNTNSWSAVGSGFAGSVTALGVDMNGYLYAAYDDYVYDPDIDDWVFVSNIAKWDGSQWTDIATNLDANVTCFLALPNGDILAGGEFTDLDGIQYLARYDGSSWQAFGNPSDAVYALHRDANGMIYAGGWFYSIGSAAAAGIAQYNGTAWTALGSGLPGGGVTAIATCTTPTRPLIASCDPEYSNPAPYLARWDGSNWAPTYDGLRYGGNLPHVYSFVQDSSGTLYIGGLFSHFGNTQLNNVARWDGSAWQSVGGGVNGYVYGLAISPTTGNLFAIGNFTQAGGNPAQFVARWNGSSWSALGTGLNMEPRALTFDTAGNLYVAGMFTMAGGVPANRIAKWNGSTWSALGSGLTGGTYPTANALAADSSGNIYVGGGFLQAGGNPANRIAKWDGSTWQPLGTGMDDDVYALAVASDGSLYAAGSFSNAGGVSAKGIARWNGTAWSALGSGLTFSSGQGGWCITFDSKHNVYVGGLFSAAGSTPASNIAAWNGTSWFALGSGANFIVRALYINPSTEELYVGGRFTIIGDKAAAGAGRLTQLLPVHLSRFDLE</sequence>
<keyword evidence="1" id="KW-0472">Membrane</keyword>
<dbReference type="Pfam" id="PF12768">
    <property type="entry name" value="Rax2"/>
    <property type="match status" value="1"/>
</dbReference>
<dbReference type="SUPFAM" id="SSF101898">
    <property type="entry name" value="NHL repeat"/>
    <property type="match status" value="1"/>
</dbReference>
<evidence type="ECO:0000259" key="2">
    <source>
        <dbReference type="Pfam" id="PF12768"/>
    </source>
</evidence>
<evidence type="ECO:0000313" key="3">
    <source>
        <dbReference type="EMBL" id="AXA36847.1"/>
    </source>
</evidence>
<dbReference type="Gene3D" id="2.120.10.30">
    <property type="entry name" value="TolB, C-terminal domain"/>
    <property type="match status" value="1"/>
</dbReference>
<dbReference type="InterPro" id="IPR013431">
    <property type="entry name" value="Delta_60_rpt"/>
</dbReference>
<evidence type="ECO:0000313" key="4">
    <source>
        <dbReference type="Proteomes" id="UP000262583"/>
    </source>
</evidence>
<organism evidence="3 4">
    <name type="scientific">Sumerlaea chitinivorans</name>
    <dbReference type="NCBI Taxonomy" id="2250252"/>
    <lineage>
        <taxon>Bacteria</taxon>
        <taxon>Candidatus Sumerlaeota</taxon>
        <taxon>Candidatus Sumerlaeia</taxon>
        <taxon>Candidatus Sumerlaeales</taxon>
        <taxon>Candidatus Sumerlaeaceae</taxon>
        <taxon>Candidatus Sumerlaea</taxon>
    </lineage>
</organism>
<accession>A0A2Z4Y6J1</accession>
<keyword evidence="1" id="KW-0812">Transmembrane</keyword>
<dbReference type="Proteomes" id="UP000262583">
    <property type="component" value="Chromosome"/>
</dbReference>
<dbReference type="PANTHER" id="PTHR31778:SF2">
    <property type="entry name" value="BUD SITE SELECTION PROTEIN RAX2"/>
    <property type="match status" value="1"/>
</dbReference>
<dbReference type="EMBL" id="CP030759">
    <property type="protein sequence ID" value="AXA36847.1"/>
    <property type="molecule type" value="Genomic_DNA"/>
</dbReference>
<dbReference type="Pfam" id="PF17164">
    <property type="entry name" value="DUF5122"/>
    <property type="match status" value="1"/>
</dbReference>
<reference evidence="3 4" key="1">
    <citation type="submission" date="2018-05" db="EMBL/GenBank/DDBJ databases">
        <title>A metagenomic window into the 2 km-deep terrestrial subsurface aquifer revealed taxonomically and functionally diverse microbial community comprising novel uncultured bacterial lineages.</title>
        <authorList>
            <person name="Kadnikov V.V."/>
            <person name="Mardanov A.V."/>
            <person name="Beletsky A.V."/>
            <person name="Banks D."/>
            <person name="Pimenov N.V."/>
            <person name="Frank Y.A."/>
            <person name="Karnachuk O.V."/>
            <person name="Ravin N.V."/>
        </authorList>
    </citation>
    <scope>NUCLEOTIDE SEQUENCE [LARGE SCALE GENOMIC DNA]</scope>
    <source>
        <strain evidence="3">BY</strain>
    </source>
</reference>
<dbReference type="GO" id="GO:1902929">
    <property type="term" value="C:plasma membrane of growing cell tip"/>
    <property type="evidence" value="ECO:0007669"/>
    <property type="project" value="TreeGrafter"/>
</dbReference>
<evidence type="ECO:0000256" key="1">
    <source>
        <dbReference type="SAM" id="Phobius"/>
    </source>
</evidence>
<dbReference type="SUPFAM" id="SSF63829">
    <property type="entry name" value="Calcium-dependent phosphotriesterase"/>
    <property type="match status" value="1"/>
</dbReference>
<dbReference type="AlphaFoldDB" id="A0A2Z4Y6J1"/>
<dbReference type="InterPro" id="IPR024982">
    <property type="entry name" value="Rax2-like_C"/>
</dbReference>
<protein>
    <recommendedName>
        <fullName evidence="2">Rax2-like C-terminal domain-containing protein</fullName>
    </recommendedName>
</protein>
<feature type="transmembrane region" description="Helical" evidence="1">
    <location>
        <begin position="12"/>
        <end position="31"/>
    </location>
</feature>